<proteinExistence type="predicted"/>
<name>A0A8S5T0F7_9CAUD</name>
<sequence length="78" mass="9056">MSEEVKEKLFSEIGKGNEWVRPEHIYVIKRTGVDYAQYWSENTKNFGPLLEATSYNEMPSVIPENGEVVEYRKMIGVN</sequence>
<evidence type="ECO:0000313" key="1">
    <source>
        <dbReference type="EMBL" id="DAF56694.1"/>
    </source>
</evidence>
<accession>A0A8S5T0F7</accession>
<reference evidence="1" key="1">
    <citation type="journal article" date="2021" name="Proc. Natl. Acad. Sci. U.S.A.">
        <title>A Catalog of Tens of Thousands of Viruses from Human Metagenomes Reveals Hidden Associations with Chronic Diseases.</title>
        <authorList>
            <person name="Tisza M.J."/>
            <person name="Buck C.B."/>
        </authorList>
    </citation>
    <scope>NUCLEOTIDE SEQUENCE</scope>
    <source>
        <strain evidence="1">CtWb16</strain>
    </source>
</reference>
<dbReference type="EMBL" id="BK032721">
    <property type="protein sequence ID" value="DAF56694.1"/>
    <property type="molecule type" value="Genomic_DNA"/>
</dbReference>
<protein>
    <submittedName>
        <fullName evidence="1">Uncharacterized protein</fullName>
    </submittedName>
</protein>
<organism evidence="1">
    <name type="scientific">Myoviridae sp. ctWb16</name>
    <dbReference type="NCBI Taxonomy" id="2827690"/>
    <lineage>
        <taxon>Viruses</taxon>
        <taxon>Duplodnaviria</taxon>
        <taxon>Heunggongvirae</taxon>
        <taxon>Uroviricota</taxon>
        <taxon>Caudoviricetes</taxon>
    </lineage>
</organism>